<dbReference type="EMBL" id="CAJOAY010002224">
    <property type="protein sequence ID" value="CAF3933263.1"/>
    <property type="molecule type" value="Genomic_DNA"/>
</dbReference>
<sequence length="120" mass="13306">MTIDDTVDVDESIVVNLNPTRMQALFEHFRKRKLIWTIVLIVLVVAIIVNPIVIITMNKGKGEKTSTTQITTVEIKTATVAHITTEKTAQIITTEKETQITTTETTATGMILLIVVCLLL</sequence>
<keyword evidence="1" id="KW-0472">Membrane</keyword>
<gene>
    <name evidence="2" type="ORF">OKA104_LOCUS25948</name>
</gene>
<comment type="caution">
    <text evidence="2">The sequence shown here is derived from an EMBL/GenBank/DDBJ whole genome shotgun (WGS) entry which is preliminary data.</text>
</comment>
<dbReference type="AlphaFoldDB" id="A0A819JIE9"/>
<feature type="transmembrane region" description="Helical" evidence="1">
    <location>
        <begin position="34"/>
        <end position="55"/>
    </location>
</feature>
<name>A0A819JIE9_9BILA</name>
<dbReference type="Proteomes" id="UP000663881">
    <property type="component" value="Unassembled WGS sequence"/>
</dbReference>
<accession>A0A819JIE9</accession>
<evidence type="ECO:0000256" key="1">
    <source>
        <dbReference type="SAM" id="Phobius"/>
    </source>
</evidence>
<reference evidence="2" key="1">
    <citation type="submission" date="2021-02" db="EMBL/GenBank/DDBJ databases">
        <authorList>
            <person name="Nowell W R."/>
        </authorList>
    </citation>
    <scope>NUCLEOTIDE SEQUENCE</scope>
</reference>
<evidence type="ECO:0000313" key="2">
    <source>
        <dbReference type="EMBL" id="CAF3933263.1"/>
    </source>
</evidence>
<keyword evidence="1" id="KW-0812">Transmembrane</keyword>
<organism evidence="2 3">
    <name type="scientific">Adineta steineri</name>
    <dbReference type="NCBI Taxonomy" id="433720"/>
    <lineage>
        <taxon>Eukaryota</taxon>
        <taxon>Metazoa</taxon>
        <taxon>Spiralia</taxon>
        <taxon>Gnathifera</taxon>
        <taxon>Rotifera</taxon>
        <taxon>Eurotatoria</taxon>
        <taxon>Bdelloidea</taxon>
        <taxon>Adinetida</taxon>
        <taxon>Adinetidae</taxon>
        <taxon>Adineta</taxon>
    </lineage>
</organism>
<evidence type="ECO:0000313" key="3">
    <source>
        <dbReference type="Proteomes" id="UP000663881"/>
    </source>
</evidence>
<protein>
    <submittedName>
        <fullName evidence="2">Uncharacterized protein</fullName>
    </submittedName>
</protein>
<proteinExistence type="predicted"/>
<keyword evidence="1" id="KW-1133">Transmembrane helix</keyword>